<dbReference type="RefSeq" id="WP_093250179.1">
    <property type="nucleotide sequence ID" value="NZ_FNGP01000002.1"/>
</dbReference>
<dbReference type="STRING" id="686624.SAMN04488242_1333"/>
<evidence type="ECO:0000256" key="7">
    <source>
        <dbReference type="SAM" id="Phobius"/>
    </source>
</evidence>
<keyword evidence="9" id="KW-1185">Reference proteome</keyword>
<dbReference type="InterPro" id="IPR007341">
    <property type="entry name" value="Transgly_assoc"/>
</dbReference>
<evidence type="ECO:0000256" key="3">
    <source>
        <dbReference type="ARBA" id="ARBA00022475"/>
    </source>
</evidence>
<feature type="transmembrane region" description="Helical" evidence="7">
    <location>
        <begin position="60"/>
        <end position="83"/>
    </location>
</feature>
<comment type="subcellular location">
    <subcellularLocation>
        <location evidence="1">Cell membrane</location>
        <topology evidence="1">Multi-pass membrane protein</topology>
    </subcellularLocation>
</comment>
<evidence type="ECO:0000256" key="2">
    <source>
        <dbReference type="ARBA" id="ARBA00011006"/>
    </source>
</evidence>
<comment type="similarity">
    <text evidence="2">Belongs to the UPF0410 family.</text>
</comment>
<keyword evidence="6 7" id="KW-0472">Membrane</keyword>
<keyword evidence="5 7" id="KW-1133">Transmembrane helix</keyword>
<keyword evidence="4 7" id="KW-0812">Transmembrane</keyword>
<dbReference type="PANTHER" id="PTHR33884:SF3">
    <property type="entry name" value="UPF0410 PROTEIN YMGE"/>
    <property type="match status" value="1"/>
</dbReference>
<dbReference type="Proteomes" id="UP000199475">
    <property type="component" value="Unassembled WGS sequence"/>
</dbReference>
<reference evidence="8 9" key="1">
    <citation type="submission" date="2016-10" db="EMBL/GenBank/DDBJ databases">
        <authorList>
            <person name="de Groot N.N."/>
        </authorList>
    </citation>
    <scope>NUCLEOTIDE SEQUENCE [LARGE SCALE GENOMIC DNA]</scope>
    <source>
        <strain evidence="8 9">CGMCC 1.9159</strain>
    </source>
</reference>
<proteinExistence type="inferred from homology"/>
<protein>
    <submittedName>
        <fullName evidence="8">Uncharacterized membrane protein YeaQ/YmgE, transglycosylase-associated protein family</fullName>
    </submittedName>
</protein>
<feature type="transmembrane region" description="Helical" evidence="7">
    <location>
        <begin position="30"/>
        <end position="48"/>
    </location>
</feature>
<evidence type="ECO:0000313" key="8">
    <source>
        <dbReference type="EMBL" id="SDL38376.1"/>
    </source>
</evidence>
<accession>A0A1G9JM46</accession>
<sequence length="89" mass="9311">MIWNIIAYIIIGFLGGAIAKAIIPGRQGGGFWMTVLLGVIGAFVGGFLGGLLLDSRYSDIFSIAGLISSIVGAIVVLLIYGLVTKNRRA</sequence>
<keyword evidence="3" id="KW-1003">Cell membrane</keyword>
<dbReference type="PANTHER" id="PTHR33884">
    <property type="entry name" value="UPF0410 PROTEIN YMGE"/>
    <property type="match status" value="1"/>
</dbReference>
<dbReference type="Pfam" id="PF04226">
    <property type="entry name" value="Transgly_assoc"/>
    <property type="match status" value="1"/>
</dbReference>
<evidence type="ECO:0000256" key="1">
    <source>
        <dbReference type="ARBA" id="ARBA00004651"/>
    </source>
</evidence>
<dbReference type="EMBL" id="FNGP01000002">
    <property type="protein sequence ID" value="SDL38376.1"/>
    <property type="molecule type" value="Genomic_DNA"/>
</dbReference>
<name>A0A1G9JM46_9ACTN</name>
<evidence type="ECO:0000256" key="6">
    <source>
        <dbReference type="ARBA" id="ARBA00023136"/>
    </source>
</evidence>
<evidence type="ECO:0000256" key="4">
    <source>
        <dbReference type="ARBA" id="ARBA00022692"/>
    </source>
</evidence>
<gene>
    <name evidence="8" type="ORF">SAMN04488242_1333</name>
</gene>
<dbReference type="GO" id="GO:0005886">
    <property type="term" value="C:plasma membrane"/>
    <property type="evidence" value="ECO:0007669"/>
    <property type="project" value="UniProtKB-SubCell"/>
</dbReference>
<evidence type="ECO:0000256" key="5">
    <source>
        <dbReference type="ARBA" id="ARBA00022989"/>
    </source>
</evidence>
<feature type="transmembrane region" description="Helical" evidence="7">
    <location>
        <begin position="6"/>
        <end position="23"/>
    </location>
</feature>
<dbReference type="OrthoDB" id="4568405at2"/>
<organism evidence="8 9">
    <name type="scientific">Tessaracoccus oleiagri</name>
    <dbReference type="NCBI Taxonomy" id="686624"/>
    <lineage>
        <taxon>Bacteria</taxon>
        <taxon>Bacillati</taxon>
        <taxon>Actinomycetota</taxon>
        <taxon>Actinomycetes</taxon>
        <taxon>Propionibacteriales</taxon>
        <taxon>Propionibacteriaceae</taxon>
        <taxon>Tessaracoccus</taxon>
    </lineage>
</organism>
<dbReference type="AlphaFoldDB" id="A0A1G9JM46"/>
<evidence type="ECO:0000313" key="9">
    <source>
        <dbReference type="Proteomes" id="UP000199475"/>
    </source>
</evidence>